<keyword evidence="5" id="KW-1185">Reference proteome</keyword>
<evidence type="ECO:0000256" key="1">
    <source>
        <dbReference type="ARBA" id="ARBA00022441"/>
    </source>
</evidence>
<dbReference type="STRING" id="3750.A0A498IG46"/>
<dbReference type="EMBL" id="RDQH01000338">
    <property type="protein sequence ID" value="RXH82160.1"/>
    <property type="molecule type" value="Genomic_DNA"/>
</dbReference>
<feature type="compositionally biased region" description="Basic and acidic residues" evidence="3">
    <location>
        <begin position="396"/>
        <end position="406"/>
    </location>
</feature>
<feature type="compositionally biased region" description="Polar residues" evidence="3">
    <location>
        <begin position="594"/>
        <end position="606"/>
    </location>
</feature>
<dbReference type="Gene3D" id="2.120.10.80">
    <property type="entry name" value="Kelch-type beta propeller"/>
    <property type="match status" value="2"/>
</dbReference>
<dbReference type="Proteomes" id="UP000290289">
    <property type="component" value="Chromosome 12"/>
</dbReference>
<evidence type="ECO:0000313" key="5">
    <source>
        <dbReference type="Proteomes" id="UP000290289"/>
    </source>
</evidence>
<feature type="compositionally biased region" description="Polar residues" evidence="3">
    <location>
        <begin position="478"/>
        <end position="503"/>
    </location>
</feature>
<dbReference type="AlphaFoldDB" id="A0A498IG46"/>
<gene>
    <name evidence="4" type="ORF">DVH24_036501</name>
</gene>
<evidence type="ECO:0008006" key="6">
    <source>
        <dbReference type="Google" id="ProtNLM"/>
    </source>
</evidence>
<comment type="caution">
    <text evidence="4">The sequence shown here is derived from an EMBL/GenBank/DDBJ whole genome shotgun (WGS) entry which is preliminary data.</text>
</comment>
<reference evidence="4 5" key="1">
    <citation type="submission" date="2018-10" db="EMBL/GenBank/DDBJ databases">
        <title>A high-quality apple genome assembly.</title>
        <authorList>
            <person name="Hu J."/>
        </authorList>
    </citation>
    <scope>NUCLEOTIDE SEQUENCE [LARGE SCALE GENOMIC DNA]</scope>
    <source>
        <strain evidence="5">cv. HFTH1</strain>
        <tissue evidence="4">Young leaf</tissue>
    </source>
</reference>
<organism evidence="4 5">
    <name type="scientific">Malus domestica</name>
    <name type="common">Apple</name>
    <name type="synonym">Pyrus malus</name>
    <dbReference type="NCBI Taxonomy" id="3750"/>
    <lineage>
        <taxon>Eukaryota</taxon>
        <taxon>Viridiplantae</taxon>
        <taxon>Streptophyta</taxon>
        <taxon>Embryophyta</taxon>
        <taxon>Tracheophyta</taxon>
        <taxon>Spermatophyta</taxon>
        <taxon>Magnoliopsida</taxon>
        <taxon>eudicotyledons</taxon>
        <taxon>Gunneridae</taxon>
        <taxon>Pentapetalae</taxon>
        <taxon>rosids</taxon>
        <taxon>fabids</taxon>
        <taxon>Rosales</taxon>
        <taxon>Rosaceae</taxon>
        <taxon>Amygdaloideae</taxon>
        <taxon>Maleae</taxon>
        <taxon>Malus</taxon>
    </lineage>
</organism>
<dbReference type="SUPFAM" id="SSF117281">
    <property type="entry name" value="Kelch motif"/>
    <property type="match status" value="2"/>
</dbReference>
<dbReference type="PANTHER" id="PTHR46228:SF2">
    <property type="entry name" value="KELCH REPEAT PROTEIN (AFU_ORTHOLOGUE AFUA_4G14350)"/>
    <property type="match status" value="1"/>
</dbReference>
<accession>A0A498IG46</accession>
<dbReference type="Pfam" id="PF24681">
    <property type="entry name" value="Kelch_KLHDC2_KLHL20_DRC7"/>
    <property type="match status" value="2"/>
</dbReference>
<feature type="compositionally biased region" description="Low complexity" evidence="3">
    <location>
        <begin position="439"/>
        <end position="449"/>
    </location>
</feature>
<feature type="region of interest" description="Disordered" evidence="3">
    <location>
        <begin position="592"/>
        <end position="645"/>
    </location>
</feature>
<name>A0A498IG46_MALDO</name>
<keyword evidence="1" id="KW-0880">Kelch repeat</keyword>
<sequence length="683" mass="75231">MGSLGGEAARKKAMWLYPKIMGFNPSERWGHSACYSRGVLYIFGGCCGGMHFSDVLVLDLEKMLWNTLVSTGQGPGPRDSHSAIVLGHKMIVFGGTNGSKKVNDLHILNLVTKEWTRPECTGTPPSPRESHTATLVGDEKLVIFGGSGEGKGNYLNDLHVLDLNTMRWTSPEVTGDIPVPRDSHSTIVMGKKLLVYGGDRGDSSYKFYKLSQMEVVLQQLAVQGSSPGARAGHATVSIGTKASYFIDTYKIFFSEKRNHLFSEEKAIDLKEKMQVYVIGGVGDKHYYNDVWVLDVITCSWTQLEICGQHPQGRFSHTAVVTDFDIAVYGGCGEDERPLNELLVLHLGAEHLNGRYNVSMCKIFGSHWNRERGRISKGADFNMKPMLMGNHVVVRETTHGPESEARRSLQFKSDTLHPKRRRTTSTKSIDLESEQEEHSLSLSQHSSPSHSDQEQIPNPNIVDSNQGSQGFHLFKKLNHSPSNGQSPIVTSSHKANRNSGQRSPDLNLLGERHTEPKREQYHHVNIGRPSMQFQAVEQKHLEAGPIQNMMGAEVQGKVDGAFDSGFLMTAMVNGKIYRGVLFAPGPQIISRRPTFVQNPSSSTSQIPISEAKPFPNSNHHEPPLKLSEQPMRNSMPESGLGLRQPQVARPFSVIRANPSVAKERSDLPGVFLTLGGPGSPTGGS</sequence>
<dbReference type="InterPro" id="IPR015915">
    <property type="entry name" value="Kelch-typ_b-propeller"/>
</dbReference>
<evidence type="ECO:0000256" key="2">
    <source>
        <dbReference type="ARBA" id="ARBA00022737"/>
    </source>
</evidence>
<feature type="region of interest" description="Disordered" evidence="3">
    <location>
        <begin position="396"/>
        <end position="509"/>
    </location>
</feature>
<feature type="compositionally biased region" description="Polar residues" evidence="3">
    <location>
        <begin position="455"/>
        <end position="468"/>
    </location>
</feature>
<dbReference type="PANTHER" id="PTHR46228">
    <property type="entry name" value="KELCH DOMAIN-CONTAINING PROTEIN"/>
    <property type="match status" value="1"/>
</dbReference>
<evidence type="ECO:0000313" key="4">
    <source>
        <dbReference type="EMBL" id="RXH82160.1"/>
    </source>
</evidence>
<keyword evidence="2" id="KW-0677">Repeat</keyword>
<evidence type="ECO:0000256" key="3">
    <source>
        <dbReference type="SAM" id="MobiDB-lite"/>
    </source>
</evidence>
<proteinExistence type="predicted"/>
<protein>
    <recommendedName>
        <fullName evidence="6">DCD domain-containing protein</fullName>
    </recommendedName>
</protein>